<evidence type="ECO:0000313" key="9">
    <source>
        <dbReference type="EMBL" id="RAV19566.1"/>
    </source>
</evidence>
<reference evidence="9 10" key="1">
    <citation type="journal article" date="2009" name="Int. J. Syst. Evol. Microbiol.">
        <title>Paenibacillus contaminans sp. nov., isolated from a contaminated laboratory plate.</title>
        <authorList>
            <person name="Chou J.H."/>
            <person name="Lee J.H."/>
            <person name="Lin M.C."/>
            <person name="Chang P.S."/>
            <person name="Arun A.B."/>
            <person name="Young C.C."/>
            <person name="Chen W.M."/>
        </authorList>
    </citation>
    <scope>NUCLEOTIDE SEQUENCE [LARGE SCALE GENOMIC DNA]</scope>
    <source>
        <strain evidence="9 10">CKOBP-6</strain>
    </source>
</reference>
<feature type="transmembrane region" description="Helical" evidence="7">
    <location>
        <begin position="140"/>
        <end position="161"/>
    </location>
</feature>
<sequence length="276" mass="30230">MPKAAVHSIKFTANVVLYALAALFLFPLYWMLSGAFKDQSSAVKFPPELFPSMPTTANFDKLIEGGMIFKWLGNSVIISVLATAGVCLVASMAGYALTKKRFAGSKLMFTAIVIAMFIPRQITLVPLFTMMVEMKLVNNLASVILPVISIPFAVFLMKQFSHSVPTELLEAGKIDGCSEIGLFFRIFLPIVKPALGALAIFAFTQSWNDYLWQLIMLSDNSKMTINVGISTLVTEYVANYGLQMAAATIGFVPVFVVFIVFQKYFVKGITLGSVKG</sequence>
<dbReference type="Proteomes" id="UP000250369">
    <property type="component" value="Unassembled WGS sequence"/>
</dbReference>
<evidence type="ECO:0000256" key="7">
    <source>
        <dbReference type="RuleBase" id="RU363032"/>
    </source>
</evidence>
<feature type="transmembrane region" description="Helical" evidence="7">
    <location>
        <begin position="240"/>
        <end position="261"/>
    </location>
</feature>
<evidence type="ECO:0000256" key="3">
    <source>
        <dbReference type="ARBA" id="ARBA00022475"/>
    </source>
</evidence>
<dbReference type="PANTHER" id="PTHR43744:SF12">
    <property type="entry name" value="ABC TRANSPORTER PERMEASE PROTEIN MG189-RELATED"/>
    <property type="match status" value="1"/>
</dbReference>
<dbReference type="InterPro" id="IPR035906">
    <property type="entry name" value="MetI-like_sf"/>
</dbReference>
<evidence type="ECO:0000259" key="8">
    <source>
        <dbReference type="PROSITE" id="PS50928"/>
    </source>
</evidence>
<dbReference type="AlphaFoldDB" id="A0A329MJQ5"/>
<keyword evidence="5 7" id="KW-1133">Transmembrane helix</keyword>
<evidence type="ECO:0000256" key="5">
    <source>
        <dbReference type="ARBA" id="ARBA00022989"/>
    </source>
</evidence>
<keyword evidence="6 7" id="KW-0472">Membrane</keyword>
<comment type="subcellular location">
    <subcellularLocation>
        <location evidence="1 7">Cell membrane</location>
        <topology evidence="1 7">Multi-pass membrane protein</topology>
    </subcellularLocation>
</comment>
<feature type="transmembrane region" description="Helical" evidence="7">
    <location>
        <begin position="76"/>
        <end position="97"/>
    </location>
</feature>
<dbReference type="GO" id="GO:0005886">
    <property type="term" value="C:plasma membrane"/>
    <property type="evidence" value="ECO:0007669"/>
    <property type="project" value="UniProtKB-SubCell"/>
</dbReference>
<organism evidence="9 10">
    <name type="scientific">Paenibacillus contaminans</name>
    <dbReference type="NCBI Taxonomy" id="450362"/>
    <lineage>
        <taxon>Bacteria</taxon>
        <taxon>Bacillati</taxon>
        <taxon>Bacillota</taxon>
        <taxon>Bacilli</taxon>
        <taxon>Bacillales</taxon>
        <taxon>Paenibacillaceae</taxon>
        <taxon>Paenibacillus</taxon>
    </lineage>
</organism>
<keyword evidence="10" id="KW-1185">Reference proteome</keyword>
<name>A0A329MJQ5_9BACL</name>
<accession>A0A329MJQ5</accession>
<gene>
    <name evidence="9" type="ORF">DQG23_19055</name>
</gene>
<feature type="domain" description="ABC transmembrane type-1" evidence="8">
    <location>
        <begin position="72"/>
        <end position="261"/>
    </location>
</feature>
<evidence type="ECO:0000313" key="10">
    <source>
        <dbReference type="Proteomes" id="UP000250369"/>
    </source>
</evidence>
<comment type="similarity">
    <text evidence="7">Belongs to the binding-protein-dependent transport system permease family.</text>
</comment>
<dbReference type="SUPFAM" id="SSF161098">
    <property type="entry name" value="MetI-like"/>
    <property type="match status" value="1"/>
</dbReference>
<evidence type="ECO:0000256" key="1">
    <source>
        <dbReference type="ARBA" id="ARBA00004651"/>
    </source>
</evidence>
<dbReference type="RefSeq" id="WP_113032471.1">
    <property type="nucleotide sequence ID" value="NZ_QMFB01000011.1"/>
</dbReference>
<dbReference type="OrthoDB" id="9771544at2"/>
<dbReference type="PANTHER" id="PTHR43744">
    <property type="entry name" value="ABC TRANSPORTER PERMEASE PROTEIN MG189-RELATED-RELATED"/>
    <property type="match status" value="1"/>
</dbReference>
<evidence type="ECO:0000256" key="2">
    <source>
        <dbReference type="ARBA" id="ARBA00022448"/>
    </source>
</evidence>
<dbReference type="EMBL" id="QMFB01000011">
    <property type="protein sequence ID" value="RAV19566.1"/>
    <property type="molecule type" value="Genomic_DNA"/>
</dbReference>
<feature type="transmembrane region" description="Helical" evidence="7">
    <location>
        <begin position="182"/>
        <end position="203"/>
    </location>
</feature>
<dbReference type="GO" id="GO:0055085">
    <property type="term" value="P:transmembrane transport"/>
    <property type="evidence" value="ECO:0007669"/>
    <property type="project" value="InterPro"/>
</dbReference>
<dbReference type="InterPro" id="IPR000515">
    <property type="entry name" value="MetI-like"/>
</dbReference>
<feature type="transmembrane region" description="Helical" evidence="7">
    <location>
        <begin position="109"/>
        <end position="128"/>
    </location>
</feature>
<keyword evidence="4 7" id="KW-0812">Transmembrane</keyword>
<protein>
    <submittedName>
        <fullName evidence="9">Carbohydrate ABC transporter permease</fullName>
    </submittedName>
</protein>
<dbReference type="Gene3D" id="1.10.3720.10">
    <property type="entry name" value="MetI-like"/>
    <property type="match status" value="1"/>
</dbReference>
<keyword evidence="2 7" id="KW-0813">Transport</keyword>
<comment type="caution">
    <text evidence="9">The sequence shown here is derived from an EMBL/GenBank/DDBJ whole genome shotgun (WGS) entry which is preliminary data.</text>
</comment>
<evidence type="ECO:0000256" key="6">
    <source>
        <dbReference type="ARBA" id="ARBA00023136"/>
    </source>
</evidence>
<dbReference type="Pfam" id="PF00528">
    <property type="entry name" value="BPD_transp_1"/>
    <property type="match status" value="1"/>
</dbReference>
<dbReference type="CDD" id="cd06261">
    <property type="entry name" value="TM_PBP2"/>
    <property type="match status" value="1"/>
</dbReference>
<feature type="transmembrane region" description="Helical" evidence="7">
    <location>
        <begin position="12"/>
        <end position="32"/>
    </location>
</feature>
<keyword evidence="3" id="KW-1003">Cell membrane</keyword>
<evidence type="ECO:0000256" key="4">
    <source>
        <dbReference type="ARBA" id="ARBA00022692"/>
    </source>
</evidence>
<proteinExistence type="inferred from homology"/>
<dbReference type="PROSITE" id="PS50928">
    <property type="entry name" value="ABC_TM1"/>
    <property type="match status" value="1"/>
</dbReference>